<evidence type="ECO:0000313" key="3">
    <source>
        <dbReference type="Proteomes" id="UP001154061"/>
    </source>
</evidence>
<feature type="transmembrane region" description="Helical" evidence="1">
    <location>
        <begin position="82"/>
        <end position="104"/>
    </location>
</feature>
<feature type="transmembrane region" description="Helical" evidence="1">
    <location>
        <begin position="56"/>
        <end position="76"/>
    </location>
</feature>
<comment type="caution">
    <text evidence="2">The sequence shown here is derived from an EMBL/GenBank/DDBJ whole genome shotgun (WGS) entry which is preliminary data.</text>
</comment>
<evidence type="ECO:0000256" key="1">
    <source>
        <dbReference type="SAM" id="Phobius"/>
    </source>
</evidence>
<dbReference type="EMBL" id="JAMQOT010000013">
    <property type="protein sequence ID" value="MDF9748212.1"/>
    <property type="molecule type" value="Genomic_DNA"/>
</dbReference>
<reference evidence="2" key="1">
    <citation type="submission" date="2022-06" db="EMBL/GenBank/DDBJ databases">
        <title>Natrinema sp. a new haloarchaeum isolate from saline soil.</title>
        <authorList>
            <person name="Strakova D."/>
            <person name="Galisteo C."/>
            <person name="Sanchez-Porro C."/>
            <person name="Ventosa A."/>
        </authorList>
    </citation>
    <scope>NUCLEOTIDE SEQUENCE</scope>
    <source>
        <strain evidence="2">S1CR25-10</strain>
    </source>
</reference>
<keyword evidence="3" id="KW-1185">Reference proteome</keyword>
<dbReference type="Proteomes" id="UP001154061">
    <property type="component" value="Unassembled WGS sequence"/>
</dbReference>
<sequence length="121" mass="12080">MTLVLGFISGVIYVGSEASVVVLYWGTIGVLGGLVAGYLVGGTVGSGAFHGGIATVFGSLILLAIAAFTTLLFAGVVPTFGVIVFGLLMLAFYAIPGALGGAIGSWAKGRRTSREVVGARA</sequence>
<feature type="transmembrane region" description="Helical" evidence="1">
    <location>
        <begin position="28"/>
        <end position="49"/>
    </location>
</feature>
<name>A0A9Q4L7Y8_9EURY</name>
<dbReference type="InterPro" id="IPR040493">
    <property type="entry name" value="DUF5518"/>
</dbReference>
<dbReference type="AlphaFoldDB" id="A0A9Q4L7Y8"/>
<keyword evidence="1" id="KW-0472">Membrane</keyword>
<proteinExistence type="predicted"/>
<keyword evidence="1" id="KW-0812">Transmembrane</keyword>
<protein>
    <submittedName>
        <fullName evidence="2">DUF5518 domain-containing protein</fullName>
    </submittedName>
</protein>
<dbReference type="Pfam" id="PF17647">
    <property type="entry name" value="DUF5518"/>
    <property type="match status" value="1"/>
</dbReference>
<gene>
    <name evidence="2" type="ORF">NDI89_21820</name>
</gene>
<evidence type="ECO:0000313" key="2">
    <source>
        <dbReference type="EMBL" id="MDF9748212.1"/>
    </source>
</evidence>
<keyword evidence="1" id="KW-1133">Transmembrane helix</keyword>
<organism evidence="2 3">
    <name type="scientific">Natrinema salsiterrestre</name>
    <dbReference type="NCBI Taxonomy" id="2950540"/>
    <lineage>
        <taxon>Archaea</taxon>
        <taxon>Methanobacteriati</taxon>
        <taxon>Methanobacteriota</taxon>
        <taxon>Stenosarchaea group</taxon>
        <taxon>Halobacteria</taxon>
        <taxon>Halobacteriales</taxon>
        <taxon>Natrialbaceae</taxon>
        <taxon>Natrinema</taxon>
    </lineage>
</organism>
<accession>A0A9Q4L7Y8</accession>